<dbReference type="GO" id="GO:0009002">
    <property type="term" value="F:serine-type D-Ala-D-Ala carboxypeptidase activity"/>
    <property type="evidence" value="ECO:0007669"/>
    <property type="project" value="UniProtKB-EC"/>
</dbReference>
<evidence type="ECO:0000313" key="23">
    <source>
        <dbReference type="Proteomes" id="UP000535182"/>
    </source>
</evidence>
<dbReference type="AlphaFoldDB" id="A0A9X0QH60"/>
<feature type="transmembrane region" description="Helical" evidence="19">
    <location>
        <begin position="24"/>
        <end position="48"/>
    </location>
</feature>
<proteinExistence type="inferred from homology"/>
<keyword evidence="19" id="KW-0812">Transmembrane</keyword>
<evidence type="ECO:0000256" key="14">
    <source>
        <dbReference type="ARBA" id="ARBA00023268"/>
    </source>
</evidence>
<evidence type="ECO:0000256" key="3">
    <source>
        <dbReference type="ARBA" id="ARBA00007090"/>
    </source>
</evidence>
<evidence type="ECO:0000256" key="9">
    <source>
        <dbReference type="ARBA" id="ARBA00022679"/>
    </source>
</evidence>
<dbReference type="InterPro" id="IPR012338">
    <property type="entry name" value="Beta-lactam/transpept-like"/>
</dbReference>
<dbReference type="InterPro" id="IPR036950">
    <property type="entry name" value="PBP_transglycosylase"/>
</dbReference>
<keyword evidence="12" id="KW-0573">Peptidoglycan synthesis</keyword>
<comment type="caution">
    <text evidence="22">The sequence shown here is derived from an EMBL/GenBank/DDBJ whole genome shotgun (WGS) entry which is preliminary data.</text>
</comment>
<keyword evidence="6" id="KW-0121">Carboxypeptidase</keyword>
<sequence>MPVKLKYGSNARTGTKPLALESRLLRIALITLFAILVVGCSVFTYFYYHYQHVVDDRIRSGPIFASVSQIYAAPREVRAGQKLSAAMIAADLRQAGYNTNTQLGTYQLNADNIFIKPGPESYHNTDGATINTADGVVQSITAENGVTLSAYELEPQLITALSEDNNRTKRRLVSYNEIPPRMVQAVTAIEDRDFFNHGGINYMRIAKCAFSDLVTHHRTCGGSTLTQQLAKNLFLSPEKRIKRKMIEILITFQLENRFNKKQIFEMYANEINLGQRGSYAINGFGEAAQTFFGKPLQQLDLAECALLAGTIQSPTRLNPYRHPERAMARRNVVLDSMVETGAITASEAERAKAEPLRLAPPNIDASEAPYFVDLVHDQLVKRIGDQDLAHQSLRIYTSLDPELQRAASEAIEIGMKKVDELVLKQHNTPKGEAPGPITYPQVSLIALNPHTGQILALVGGRNYGLSQLNHAVSQRPTGSIFKPFVYAAAYNSSLNGLSLSNENGGSGVFTALTQLNDEETTFTYDNGRQTYTPKNKISGYKGDVTAAYALAHSLNAATVELAQMVGFDNVAALARSAGITNARGTPSVAIGTYNATPIDMAGAYTIFANNGVHLTPWMLASVRNASGDVVSDFSPEAKQVMDPRAAYLTQSLLEGVMNYGTAAAARGHGFTAPAAGKTGTSHDAWFAGYTSNLICIVWVGNDDYTDIKLEGAHAAEPIWTEFMKRAILLPQYSDVKAFIPPAGITTARIDKTSNLLADASCPSNILYAAFLDGTAPTNTCSQMSESPQNFIQKILGLGGRSAPDTTLPTTPAPIVRVNPNTPPDGNAPDSTQPAATPKKKNFFQKIFGGGKDKDGKDKQQPQQQTSPPPQ</sequence>
<evidence type="ECO:0000256" key="5">
    <source>
        <dbReference type="ARBA" id="ARBA00022475"/>
    </source>
</evidence>
<comment type="catalytic activity">
    <reaction evidence="17">
        <text>[GlcNAc-(1-&gt;4)-Mur2Ac(oyl-L-Ala-gamma-D-Glu-L-Lys-D-Ala-D-Ala)](n)-di-trans,octa-cis-undecaprenyl diphosphate + beta-D-GlcNAc-(1-&gt;4)-Mur2Ac(oyl-L-Ala-gamma-D-Glu-L-Lys-D-Ala-D-Ala)-di-trans,octa-cis-undecaprenyl diphosphate = [GlcNAc-(1-&gt;4)-Mur2Ac(oyl-L-Ala-gamma-D-Glu-L-Lys-D-Ala-D-Ala)](n+1)-di-trans,octa-cis-undecaprenyl diphosphate + di-trans,octa-cis-undecaprenyl diphosphate + H(+)</text>
        <dbReference type="Rhea" id="RHEA:23708"/>
        <dbReference type="Rhea" id="RHEA-COMP:9602"/>
        <dbReference type="Rhea" id="RHEA-COMP:9603"/>
        <dbReference type="ChEBI" id="CHEBI:15378"/>
        <dbReference type="ChEBI" id="CHEBI:58405"/>
        <dbReference type="ChEBI" id="CHEBI:60033"/>
        <dbReference type="ChEBI" id="CHEBI:78435"/>
        <dbReference type="EC" id="2.4.99.28"/>
    </reaction>
</comment>
<dbReference type="GO" id="GO:0008955">
    <property type="term" value="F:peptidoglycan glycosyltransferase activity"/>
    <property type="evidence" value="ECO:0007669"/>
    <property type="project" value="UniProtKB-EC"/>
</dbReference>
<dbReference type="GO" id="GO:0008658">
    <property type="term" value="F:penicillin binding"/>
    <property type="evidence" value="ECO:0007669"/>
    <property type="project" value="InterPro"/>
</dbReference>
<keyword evidence="14" id="KW-0511">Multifunctional enzyme</keyword>
<keyword evidence="7" id="KW-0645">Protease</keyword>
<dbReference type="InterPro" id="IPR050396">
    <property type="entry name" value="Glycosyltr_51/Transpeptidase"/>
</dbReference>
<keyword evidence="23" id="KW-1185">Reference proteome</keyword>
<dbReference type="GO" id="GO:0006508">
    <property type="term" value="P:proteolysis"/>
    <property type="evidence" value="ECO:0007669"/>
    <property type="project" value="UniProtKB-KW"/>
</dbReference>
<evidence type="ECO:0000256" key="16">
    <source>
        <dbReference type="ARBA" id="ARBA00034000"/>
    </source>
</evidence>
<evidence type="ECO:0000256" key="2">
    <source>
        <dbReference type="ARBA" id="ARBA00004752"/>
    </source>
</evidence>
<dbReference type="GO" id="GO:0071555">
    <property type="term" value="P:cell wall organization"/>
    <property type="evidence" value="ECO:0007669"/>
    <property type="project" value="UniProtKB-KW"/>
</dbReference>
<dbReference type="PANTHER" id="PTHR32282">
    <property type="entry name" value="BINDING PROTEIN TRANSPEPTIDASE, PUTATIVE-RELATED"/>
    <property type="match status" value="1"/>
</dbReference>
<accession>A0A9X0QH60</accession>
<keyword evidence="15" id="KW-0961">Cell wall biogenesis/degradation</keyword>
<dbReference type="InterPro" id="IPR023346">
    <property type="entry name" value="Lysozyme-like_dom_sf"/>
</dbReference>
<dbReference type="GO" id="GO:0008360">
    <property type="term" value="P:regulation of cell shape"/>
    <property type="evidence" value="ECO:0007669"/>
    <property type="project" value="UniProtKB-KW"/>
</dbReference>
<evidence type="ECO:0000256" key="11">
    <source>
        <dbReference type="ARBA" id="ARBA00022960"/>
    </source>
</evidence>
<comment type="similarity">
    <text evidence="3">In the C-terminal section; belongs to the transpeptidase family.</text>
</comment>
<keyword evidence="19" id="KW-1133">Transmembrane helix</keyword>
<evidence type="ECO:0000259" key="21">
    <source>
        <dbReference type="Pfam" id="PF00912"/>
    </source>
</evidence>
<evidence type="ECO:0000256" key="15">
    <source>
        <dbReference type="ARBA" id="ARBA00023316"/>
    </source>
</evidence>
<feature type="compositionally biased region" description="Low complexity" evidence="18">
    <location>
        <begin position="802"/>
        <end position="813"/>
    </location>
</feature>
<evidence type="ECO:0000256" key="10">
    <source>
        <dbReference type="ARBA" id="ARBA00022801"/>
    </source>
</evidence>
<dbReference type="Pfam" id="PF00912">
    <property type="entry name" value="Transgly"/>
    <property type="match status" value="1"/>
</dbReference>
<dbReference type="Gene3D" id="1.10.3810.10">
    <property type="entry name" value="Biosynthetic peptidoglycan transglycosylase-like"/>
    <property type="match status" value="1"/>
</dbReference>
<dbReference type="EC" id="3.4.-.-" evidence="22"/>
<evidence type="ECO:0000256" key="6">
    <source>
        <dbReference type="ARBA" id="ARBA00022645"/>
    </source>
</evidence>
<dbReference type="EC" id="2.4.1.129" evidence="22"/>
<evidence type="ECO:0000256" key="12">
    <source>
        <dbReference type="ARBA" id="ARBA00022984"/>
    </source>
</evidence>
<reference evidence="22 23" key="1">
    <citation type="submission" date="2020-08" db="EMBL/GenBank/DDBJ databases">
        <title>Genomic Encyclopedia of Type Strains, Phase IV (KMG-V): Genome sequencing to study the core and pangenomes of soil and plant-associated prokaryotes.</title>
        <authorList>
            <person name="Whitman W."/>
        </authorList>
    </citation>
    <scope>NUCLEOTIDE SEQUENCE [LARGE SCALE GENOMIC DNA]</scope>
    <source>
        <strain evidence="22 23">X5P2</strain>
    </source>
</reference>
<dbReference type="SUPFAM" id="SSF56601">
    <property type="entry name" value="beta-lactamase/transpeptidase-like"/>
    <property type="match status" value="1"/>
</dbReference>
<evidence type="ECO:0000256" key="4">
    <source>
        <dbReference type="ARBA" id="ARBA00007739"/>
    </source>
</evidence>
<keyword evidence="9 22" id="KW-0808">Transferase</keyword>
<dbReference type="RefSeq" id="WP_183979425.1">
    <property type="nucleotide sequence ID" value="NZ_JACHEB010000009.1"/>
</dbReference>
<dbReference type="GO" id="GO:0009252">
    <property type="term" value="P:peptidoglycan biosynthetic process"/>
    <property type="evidence" value="ECO:0007669"/>
    <property type="project" value="UniProtKB-KW"/>
</dbReference>
<keyword evidence="5" id="KW-1003">Cell membrane</keyword>
<evidence type="ECO:0000256" key="7">
    <source>
        <dbReference type="ARBA" id="ARBA00022670"/>
    </source>
</evidence>
<dbReference type="InterPro" id="IPR001264">
    <property type="entry name" value="Glyco_trans_51"/>
</dbReference>
<gene>
    <name evidence="22" type="ORF">HDF14_003832</name>
</gene>
<feature type="domain" description="Glycosyl transferase family 51" evidence="21">
    <location>
        <begin position="165"/>
        <end position="337"/>
    </location>
</feature>
<dbReference type="Gene3D" id="3.40.710.10">
    <property type="entry name" value="DD-peptidase/beta-lactamase superfamily"/>
    <property type="match status" value="1"/>
</dbReference>
<dbReference type="PANTHER" id="PTHR32282:SF11">
    <property type="entry name" value="PENICILLIN-BINDING PROTEIN 1B"/>
    <property type="match status" value="1"/>
</dbReference>
<evidence type="ECO:0000256" key="18">
    <source>
        <dbReference type="SAM" id="MobiDB-lite"/>
    </source>
</evidence>
<keyword evidence="8 22" id="KW-0328">Glycosyltransferase</keyword>
<dbReference type="GO" id="GO:0005886">
    <property type="term" value="C:plasma membrane"/>
    <property type="evidence" value="ECO:0007669"/>
    <property type="project" value="UniProtKB-SubCell"/>
</dbReference>
<feature type="region of interest" description="Disordered" evidence="18">
    <location>
        <begin position="801"/>
        <end position="870"/>
    </location>
</feature>
<dbReference type="InterPro" id="IPR001460">
    <property type="entry name" value="PCN-bd_Tpept"/>
</dbReference>
<name>A0A9X0QH60_9BACT</name>
<keyword evidence="10 22" id="KW-0378">Hydrolase</keyword>
<evidence type="ECO:0000256" key="17">
    <source>
        <dbReference type="ARBA" id="ARBA00049902"/>
    </source>
</evidence>
<evidence type="ECO:0000313" key="22">
    <source>
        <dbReference type="EMBL" id="MBB5330199.1"/>
    </source>
</evidence>
<dbReference type="Pfam" id="PF00905">
    <property type="entry name" value="Transpeptidase"/>
    <property type="match status" value="1"/>
</dbReference>
<organism evidence="22 23">
    <name type="scientific">Tunturiibacter gelidiferens</name>
    <dbReference type="NCBI Taxonomy" id="3069689"/>
    <lineage>
        <taxon>Bacteria</taxon>
        <taxon>Pseudomonadati</taxon>
        <taxon>Acidobacteriota</taxon>
        <taxon>Terriglobia</taxon>
        <taxon>Terriglobales</taxon>
        <taxon>Acidobacteriaceae</taxon>
        <taxon>Tunturiibacter</taxon>
    </lineage>
</organism>
<comment type="subcellular location">
    <subcellularLocation>
        <location evidence="1">Cell membrane</location>
    </subcellularLocation>
</comment>
<dbReference type="NCBIfam" id="TIGR02074">
    <property type="entry name" value="PBP_1a_fam"/>
    <property type="match status" value="1"/>
</dbReference>
<feature type="compositionally biased region" description="Low complexity" evidence="18">
    <location>
        <begin position="860"/>
        <end position="870"/>
    </location>
</feature>
<keyword evidence="13 19" id="KW-0472">Membrane</keyword>
<evidence type="ECO:0000256" key="19">
    <source>
        <dbReference type="SAM" id="Phobius"/>
    </source>
</evidence>
<dbReference type="EMBL" id="JACHEB010000009">
    <property type="protein sequence ID" value="MBB5330199.1"/>
    <property type="molecule type" value="Genomic_DNA"/>
</dbReference>
<evidence type="ECO:0000256" key="13">
    <source>
        <dbReference type="ARBA" id="ARBA00023136"/>
    </source>
</evidence>
<comment type="pathway">
    <text evidence="2">Cell wall biogenesis; peptidoglycan biosynthesis.</text>
</comment>
<evidence type="ECO:0000259" key="20">
    <source>
        <dbReference type="Pfam" id="PF00905"/>
    </source>
</evidence>
<evidence type="ECO:0000256" key="1">
    <source>
        <dbReference type="ARBA" id="ARBA00004236"/>
    </source>
</evidence>
<keyword evidence="11" id="KW-0133">Cell shape</keyword>
<evidence type="ECO:0000256" key="8">
    <source>
        <dbReference type="ARBA" id="ARBA00022676"/>
    </source>
</evidence>
<feature type="domain" description="Penicillin-binding protein transpeptidase" evidence="20">
    <location>
        <begin position="443"/>
        <end position="723"/>
    </location>
</feature>
<protein>
    <submittedName>
        <fullName evidence="22">Penicillin-binding protein 1B</fullName>
        <ecNumber evidence="22">2.4.1.129</ecNumber>
        <ecNumber evidence="22">3.4.-.-</ecNumber>
    </submittedName>
</protein>
<comment type="similarity">
    <text evidence="4">In the N-terminal section; belongs to the glycosyltransferase 51 family.</text>
</comment>
<comment type="catalytic activity">
    <reaction evidence="16">
        <text>Preferential cleavage: (Ac)2-L-Lys-D-Ala-|-D-Ala. Also transpeptidation of peptidyl-alanyl moieties that are N-acyl substituents of D-alanine.</text>
        <dbReference type="EC" id="3.4.16.4"/>
    </reaction>
</comment>
<dbReference type="SUPFAM" id="SSF53955">
    <property type="entry name" value="Lysozyme-like"/>
    <property type="match status" value="1"/>
</dbReference>
<dbReference type="GO" id="GO:0030288">
    <property type="term" value="C:outer membrane-bounded periplasmic space"/>
    <property type="evidence" value="ECO:0007669"/>
    <property type="project" value="TreeGrafter"/>
</dbReference>
<dbReference type="Proteomes" id="UP000535182">
    <property type="component" value="Unassembled WGS sequence"/>
</dbReference>
<feature type="compositionally biased region" description="Basic and acidic residues" evidence="18">
    <location>
        <begin position="850"/>
        <end position="859"/>
    </location>
</feature>